<dbReference type="SMART" id="SM01057">
    <property type="entry name" value="Carb_anhydrase"/>
    <property type="match status" value="1"/>
</dbReference>
<dbReference type="PROSITE" id="PS51144">
    <property type="entry name" value="ALPHA_CA_2"/>
    <property type="match status" value="1"/>
</dbReference>
<dbReference type="PANTHER" id="PTHR18952:SF208">
    <property type="entry name" value="CARBONIC ANHYDRASE XA-RELATED"/>
    <property type="match status" value="1"/>
</dbReference>
<reference evidence="2 3" key="1">
    <citation type="submission" date="2024-09" db="EMBL/GenBank/DDBJ databases">
        <title>Chromosome-scale assembly of Riccia sorocarpa.</title>
        <authorList>
            <person name="Paukszto L."/>
        </authorList>
    </citation>
    <scope>NUCLEOTIDE SEQUENCE [LARGE SCALE GENOMIC DNA]</scope>
    <source>
        <strain evidence="2">LP-2024</strain>
        <tissue evidence="2">Aerial parts of the thallus</tissue>
    </source>
</reference>
<dbReference type="AlphaFoldDB" id="A0ABD3GV93"/>
<accession>A0ABD3GV93</accession>
<feature type="domain" description="Alpha-carbonic anhydrase" evidence="1">
    <location>
        <begin position="80"/>
        <end position="312"/>
    </location>
</feature>
<dbReference type="InterPro" id="IPR023561">
    <property type="entry name" value="Carbonic_anhydrase_a-class"/>
</dbReference>
<dbReference type="PANTHER" id="PTHR18952">
    <property type="entry name" value="CARBONIC ANHYDRASE"/>
    <property type="match status" value="1"/>
</dbReference>
<comment type="caution">
    <text evidence="2">The sequence shown here is derived from an EMBL/GenBank/DDBJ whole genome shotgun (WGS) entry which is preliminary data.</text>
</comment>
<name>A0ABD3GV93_9MARC</name>
<gene>
    <name evidence="2" type="ORF">R1sor_000077</name>
</gene>
<keyword evidence="3" id="KW-1185">Reference proteome</keyword>
<proteinExistence type="predicted"/>
<evidence type="ECO:0000313" key="3">
    <source>
        <dbReference type="Proteomes" id="UP001633002"/>
    </source>
</evidence>
<dbReference type="SUPFAM" id="SSF51069">
    <property type="entry name" value="Carbonic anhydrase"/>
    <property type="match status" value="1"/>
</dbReference>
<dbReference type="Proteomes" id="UP001633002">
    <property type="component" value="Unassembled WGS sequence"/>
</dbReference>
<organism evidence="2 3">
    <name type="scientific">Riccia sorocarpa</name>
    <dbReference type="NCBI Taxonomy" id="122646"/>
    <lineage>
        <taxon>Eukaryota</taxon>
        <taxon>Viridiplantae</taxon>
        <taxon>Streptophyta</taxon>
        <taxon>Embryophyta</taxon>
        <taxon>Marchantiophyta</taxon>
        <taxon>Marchantiopsida</taxon>
        <taxon>Marchantiidae</taxon>
        <taxon>Marchantiales</taxon>
        <taxon>Ricciaceae</taxon>
        <taxon>Riccia</taxon>
    </lineage>
</organism>
<dbReference type="EMBL" id="JBJQOH010000006">
    <property type="protein sequence ID" value="KAL3682055.1"/>
    <property type="molecule type" value="Genomic_DNA"/>
</dbReference>
<evidence type="ECO:0000313" key="2">
    <source>
        <dbReference type="EMBL" id="KAL3682055.1"/>
    </source>
</evidence>
<sequence>MMMEKEKRKRRTDASIRGSGASRSFRFLEGEGFGSKTEAAAAFELNLEMASSAAFTWICLLSISAAYISAKALKHDDALDRFDYSFGPYGPDNWGSLRADWHLCSDGDSQSPMAMENGMMVLDPSLGPLLAEYKTANATIVNVGRSIQVWWPGAGSLIIGNTTYYIKDIDFHTPSEHTLGLFNDRFPMEMHLVHRTKDHQKIAVIAILFTFGDEDRFLAQFFNRLPPLSSKNRIFDLGEISARYLPFPLGQHYGRYMGSETHPPCNEDVLWTVVHYEGHTVSMAQLVKLKDVIESDNARPLQVGNGRQFHFL</sequence>
<dbReference type="InterPro" id="IPR036398">
    <property type="entry name" value="CA_dom_sf"/>
</dbReference>
<dbReference type="Gene3D" id="3.10.200.10">
    <property type="entry name" value="Alpha carbonic anhydrase"/>
    <property type="match status" value="1"/>
</dbReference>
<dbReference type="InterPro" id="IPR001148">
    <property type="entry name" value="CA_dom"/>
</dbReference>
<protein>
    <recommendedName>
        <fullName evidence="1">Alpha-carbonic anhydrase domain-containing protein</fullName>
    </recommendedName>
</protein>
<dbReference type="Pfam" id="PF00194">
    <property type="entry name" value="Carb_anhydrase"/>
    <property type="match status" value="1"/>
</dbReference>
<dbReference type="InterPro" id="IPR041891">
    <property type="entry name" value="Alpha_CA_prokaryot-like"/>
</dbReference>
<evidence type="ECO:0000259" key="1">
    <source>
        <dbReference type="PROSITE" id="PS51144"/>
    </source>
</evidence>
<dbReference type="CDD" id="cd03124">
    <property type="entry name" value="alpha_CA_prokaryotic_like"/>
    <property type="match status" value="1"/>
</dbReference>